<dbReference type="FunFam" id="1.20.1070.10:FF:000159">
    <property type="entry name" value="C-X-C chemokine receptor type 3"/>
    <property type="match status" value="1"/>
</dbReference>
<dbReference type="PANTHER" id="PTHR10489:SF671">
    <property type="entry name" value="C-X-C CHEMOKINE RECEPTOR TYPE 3"/>
    <property type="match status" value="1"/>
</dbReference>
<evidence type="ECO:0000256" key="12">
    <source>
        <dbReference type="ARBA" id="ARBA00023170"/>
    </source>
</evidence>
<reference evidence="18" key="1">
    <citation type="submission" date="2025-08" db="UniProtKB">
        <authorList>
            <consortium name="RefSeq"/>
        </authorList>
    </citation>
    <scope>IDENTIFICATION</scope>
    <source>
        <strain evidence="18">J_2021</strain>
        <tissue evidence="18">Erythrocytes</tissue>
    </source>
</reference>
<evidence type="ECO:0000256" key="13">
    <source>
        <dbReference type="ARBA" id="ARBA00023180"/>
    </source>
</evidence>
<dbReference type="GO" id="GO:0019957">
    <property type="term" value="F:C-C chemokine binding"/>
    <property type="evidence" value="ECO:0000318"/>
    <property type="project" value="GO_Central"/>
</dbReference>
<dbReference type="GO" id="GO:0060326">
    <property type="term" value="P:cell chemotaxis"/>
    <property type="evidence" value="ECO:0000318"/>
    <property type="project" value="GO_Central"/>
</dbReference>
<evidence type="ECO:0000256" key="5">
    <source>
        <dbReference type="ARBA" id="ARBA00022641"/>
    </source>
</evidence>
<dbReference type="CDD" id="cd15180">
    <property type="entry name" value="7tmA_CXCR3"/>
    <property type="match status" value="1"/>
</dbReference>
<dbReference type="GO" id="GO:0016493">
    <property type="term" value="F:C-C chemokine receptor activity"/>
    <property type="evidence" value="ECO:0000318"/>
    <property type="project" value="GO_Central"/>
</dbReference>
<dbReference type="GO" id="GO:0007204">
    <property type="term" value="P:positive regulation of cytosolic calcium ion concentration"/>
    <property type="evidence" value="ECO:0000318"/>
    <property type="project" value="GO_Central"/>
</dbReference>
<evidence type="ECO:0000256" key="14">
    <source>
        <dbReference type="ARBA" id="ARBA00023224"/>
    </source>
</evidence>
<dbReference type="PRINTS" id="PR00657">
    <property type="entry name" value="CCCHEMOKINER"/>
</dbReference>
<dbReference type="STRING" id="8355.A0A1L8FN78"/>
<evidence type="ECO:0000256" key="10">
    <source>
        <dbReference type="ARBA" id="ARBA00023136"/>
    </source>
</evidence>
<dbReference type="OMA" id="WAAESAN"/>
<keyword evidence="17" id="KW-1185">Reference proteome</keyword>
<evidence type="ECO:0000256" key="6">
    <source>
        <dbReference type="ARBA" id="ARBA00022657"/>
    </source>
</evidence>
<dbReference type="PRINTS" id="PR01532">
    <property type="entry name" value="CXCCHMKINER3"/>
</dbReference>
<comment type="subcellular location">
    <subcellularLocation>
        <location evidence="1">Cell membrane</location>
        <topology evidence="1">Multi-pass membrane protein</topology>
    </subcellularLocation>
</comment>
<dbReference type="PRINTS" id="PR00237">
    <property type="entry name" value="GPCRRHODOPSN"/>
</dbReference>
<proteinExistence type="inferred from homology"/>
<keyword evidence="9 16" id="KW-0297">G-protein coupled receptor</keyword>
<dbReference type="InterPro" id="IPR000355">
    <property type="entry name" value="Chemokine_rcpt"/>
</dbReference>
<dbReference type="PaxDb" id="8355-A0A1L8FN78"/>
<dbReference type="GO" id="GO:0019722">
    <property type="term" value="P:calcium-mediated signaling"/>
    <property type="evidence" value="ECO:0000318"/>
    <property type="project" value="GO_Central"/>
</dbReference>
<evidence type="ECO:0000256" key="4">
    <source>
        <dbReference type="ARBA" id="ARBA00022500"/>
    </source>
</evidence>
<gene>
    <name evidence="18" type="primary">cxcr3.L</name>
</gene>
<keyword evidence="5" id="KW-0765">Sulfation</keyword>
<dbReference type="Proteomes" id="UP000186698">
    <property type="component" value="Chromosome 7L"/>
</dbReference>
<dbReference type="Gene3D" id="1.20.1070.10">
    <property type="entry name" value="Rhodopsin 7-helix transmembrane proteins"/>
    <property type="match status" value="1"/>
</dbReference>
<evidence type="ECO:0000256" key="1">
    <source>
        <dbReference type="ARBA" id="ARBA00004651"/>
    </source>
</evidence>
<dbReference type="GO" id="GO:0009897">
    <property type="term" value="C:external side of plasma membrane"/>
    <property type="evidence" value="ECO:0000318"/>
    <property type="project" value="GO_Central"/>
</dbReference>
<evidence type="ECO:0000256" key="8">
    <source>
        <dbReference type="ARBA" id="ARBA00022989"/>
    </source>
</evidence>
<keyword evidence="3" id="KW-1003">Cell membrane</keyword>
<evidence type="ECO:0000256" key="11">
    <source>
        <dbReference type="ARBA" id="ARBA00023157"/>
    </source>
</evidence>
<evidence type="ECO:0000256" key="7">
    <source>
        <dbReference type="ARBA" id="ARBA00022692"/>
    </source>
</evidence>
<keyword evidence="12 16" id="KW-0675">Receptor</keyword>
<accession>A0A1L8FN78</accession>
<dbReference type="GO" id="GO:0006955">
    <property type="term" value="P:immune response"/>
    <property type="evidence" value="ECO:0000318"/>
    <property type="project" value="GO_Central"/>
</dbReference>
<dbReference type="CTD" id="443669"/>
<dbReference type="AlphaFoldDB" id="A0A1L8FN78"/>
<keyword evidence="14 16" id="KW-0807">Transducer</keyword>
<dbReference type="GO" id="GO:0016494">
    <property type="term" value="F:C-X-C chemokine receptor activity"/>
    <property type="evidence" value="ECO:0007669"/>
    <property type="project" value="InterPro"/>
</dbReference>
<sequence length="377" mass="43008">MQSETQDLPANMDFDGHRIYNADDFESSSPFYDYKSSTETTDEAPCNLQTTVMFDRSFLPAFYSIVFLLGMLGNVLVLVVLLQNRWRLQSTDIFLLHLALADILLVVTLPFWATQAVSGWIFGNVLCKMVASIFKINFYACTFLLVCISCDRYLSIVYAVQLYKKHRTHLVHWSCLLVWCLCIGLSIPDMVYYRVTYEPRANVTDCQPDFGHLDSKTWKISLTFLYHIVGFLIPLCFMVYCYTHIIHSLCQTHGFKKQKALRVVIAVVVIFFLCWTPYNIVALLDTMNILNVLPDNCTTDSNIDIALSVTSGLCYFHSCLNPLLYAFVGAKFKMKLVELLNKLSCICPQIVKKYIKYNPPAKPSTWSESGDTTVSAM</sequence>
<dbReference type="OrthoDB" id="9818824at2759"/>
<dbReference type="RefSeq" id="XP_041425526.1">
    <property type="nucleotide sequence ID" value="XM_041569592.1"/>
</dbReference>
<keyword evidence="11" id="KW-1015">Disulfide bond</keyword>
<keyword evidence="4" id="KW-0145">Chemotaxis</keyword>
<dbReference type="InterPro" id="IPR000276">
    <property type="entry name" value="GPCR_Rhodpsn"/>
</dbReference>
<dbReference type="PROSITE" id="PS00237">
    <property type="entry name" value="G_PROTEIN_RECEP_F1_1"/>
    <property type="match status" value="1"/>
</dbReference>
<dbReference type="GO" id="GO:0001525">
    <property type="term" value="P:angiogenesis"/>
    <property type="evidence" value="ECO:0007669"/>
    <property type="project" value="UniProtKB-KW"/>
</dbReference>
<evidence type="ECO:0000256" key="2">
    <source>
        <dbReference type="ARBA" id="ARBA00020038"/>
    </source>
</evidence>
<keyword evidence="7 16" id="KW-0812">Transmembrane</keyword>
<evidence type="ECO:0000256" key="3">
    <source>
        <dbReference type="ARBA" id="ARBA00022475"/>
    </source>
</evidence>
<evidence type="ECO:0000256" key="16">
    <source>
        <dbReference type="RuleBase" id="RU000688"/>
    </source>
</evidence>
<comment type="similarity">
    <text evidence="16">Belongs to the G-protein coupled receptor 1 family.</text>
</comment>
<name>A0A1L8FN78_XENLA</name>
<keyword evidence="8" id="KW-1133">Transmembrane helix</keyword>
<dbReference type="GO" id="GO:0002685">
    <property type="term" value="P:regulation of leukocyte migration"/>
    <property type="evidence" value="ECO:0007669"/>
    <property type="project" value="InterPro"/>
</dbReference>
<evidence type="ECO:0000313" key="17">
    <source>
        <dbReference type="Proteomes" id="UP000186698"/>
    </source>
</evidence>
<dbReference type="Bgee" id="443669">
    <property type="expression patterns" value="Expressed in spleen and 8 other cell types or tissues"/>
</dbReference>
<dbReference type="InterPro" id="IPR004070">
    <property type="entry name" value="Chemokine_CXCR3"/>
</dbReference>
<organism evidence="17 18">
    <name type="scientific">Xenopus laevis</name>
    <name type="common">African clawed frog</name>
    <dbReference type="NCBI Taxonomy" id="8355"/>
    <lineage>
        <taxon>Eukaryota</taxon>
        <taxon>Metazoa</taxon>
        <taxon>Chordata</taxon>
        <taxon>Craniata</taxon>
        <taxon>Vertebrata</taxon>
        <taxon>Euteleostomi</taxon>
        <taxon>Amphibia</taxon>
        <taxon>Batrachia</taxon>
        <taxon>Anura</taxon>
        <taxon>Pipoidea</taxon>
        <taxon>Pipidae</taxon>
        <taxon>Xenopodinae</taxon>
        <taxon>Xenopus</taxon>
        <taxon>Xenopus</taxon>
    </lineage>
</organism>
<keyword evidence="6" id="KW-0037">Angiogenesis</keyword>
<dbReference type="GeneID" id="443669"/>
<evidence type="ECO:0000256" key="9">
    <source>
        <dbReference type="ARBA" id="ARBA00023040"/>
    </source>
</evidence>
<dbReference type="PANTHER" id="PTHR10489">
    <property type="entry name" value="CELL ADHESION MOLECULE"/>
    <property type="match status" value="1"/>
</dbReference>
<dbReference type="GO" id="GO:0006954">
    <property type="term" value="P:inflammatory response"/>
    <property type="evidence" value="ECO:0007669"/>
    <property type="project" value="InterPro"/>
</dbReference>
<dbReference type="KEGG" id="xla:443669"/>
<dbReference type="SUPFAM" id="SSF81321">
    <property type="entry name" value="Family A G protein-coupled receptor-like"/>
    <property type="match status" value="1"/>
</dbReference>
<dbReference type="Pfam" id="PF00001">
    <property type="entry name" value="7tm_1"/>
    <property type="match status" value="1"/>
</dbReference>
<keyword evidence="10" id="KW-0472">Membrane</keyword>
<dbReference type="InterPro" id="IPR050119">
    <property type="entry name" value="CCR1-9-like"/>
</dbReference>
<evidence type="ECO:0000256" key="15">
    <source>
        <dbReference type="ARBA" id="ARBA00030908"/>
    </source>
</evidence>
<protein>
    <recommendedName>
        <fullName evidence="2">C-X-C chemokine receptor type 3</fullName>
    </recommendedName>
    <alternativeName>
        <fullName evidence="15">Interferon-inducible protein 10 receptor</fullName>
    </alternativeName>
</protein>
<evidence type="ECO:0000313" key="18">
    <source>
        <dbReference type="RefSeq" id="XP_041425526.1"/>
    </source>
</evidence>
<keyword evidence="13" id="KW-0325">Glycoprotein</keyword>